<dbReference type="SUPFAM" id="SSF56784">
    <property type="entry name" value="HAD-like"/>
    <property type="match status" value="1"/>
</dbReference>
<protein>
    <submittedName>
        <fullName evidence="1">HAD hydrolase family protein</fullName>
    </submittedName>
</protein>
<proteinExistence type="predicted"/>
<dbReference type="InterPro" id="IPR036412">
    <property type="entry name" value="HAD-like_sf"/>
</dbReference>
<dbReference type="InterPro" id="IPR023214">
    <property type="entry name" value="HAD_sf"/>
</dbReference>
<dbReference type="Proteomes" id="UP000388452">
    <property type="component" value="Chromosome"/>
</dbReference>
<dbReference type="Gene3D" id="3.40.50.1000">
    <property type="entry name" value="HAD superfamily/HAD-like"/>
    <property type="match status" value="1"/>
</dbReference>
<dbReference type="GO" id="GO:0016791">
    <property type="term" value="F:phosphatase activity"/>
    <property type="evidence" value="ECO:0007669"/>
    <property type="project" value="TreeGrafter"/>
</dbReference>
<dbReference type="PANTHER" id="PTHR10000">
    <property type="entry name" value="PHOSPHOSERINE PHOSPHATASE"/>
    <property type="match status" value="1"/>
</dbReference>
<evidence type="ECO:0000313" key="1">
    <source>
        <dbReference type="EMBL" id="QFQ92836.1"/>
    </source>
</evidence>
<dbReference type="Pfam" id="PF08282">
    <property type="entry name" value="Hydrolase_3"/>
    <property type="match status" value="1"/>
</dbReference>
<gene>
    <name evidence="1" type="ORF">LM010_16185</name>
</gene>
<dbReference type="PANTHER" id="PTHR10000:SF8">
    <property type="entry name" value="HAD SUPERFAMILY HYDROLASE-LIKE, TYPE 3"/>
    <property type="match status" value="1"/>
</dbReference>
<dbReference type="EMBL" id="CP045068">
    <property type="protein sequence ID" value="QFQ92836.1"/>
    <property type="molecule type" value="Genomic_DNA"/>
</dbReference>
<dbReference type="Gene3D" id="3.30.1240.10">
    <property type="match status" value="1"/>
</dbReference>
<dbReference type="RefSeq" id="WP_082611673.1">
    <property type="nucleotide sequence ID" value="NZ_CP045068.1"/>
</dbReference>
<name>A0A5P8JUX1_9LACO</name>
<reference evidence="1 2" key="1">
    <citation type="submission" date="2019-10" db="EMBL/GenBank/DDBJ databases">
        <title>Genome sequencing of Lactobacillus manihotivorans.</title>
        <authorList>
            <person name="Kim K."/>
        </authorList>
    </citation>
    <scope>NUCLEOTIDE SEQUENCE [LARGE SCALE GENOMIC DNA]</scope>
    <source>
        <strain evidence="1 2">LM010</strain>
    </source>
</reference>
<evidence type="ECO:0000313" key="2">
    <source>
        <dbReference type="Proteomes" id="UP000388452"/>
    </source>
</evidence>
<dbReference type="AlphaFoldDB" id="A0A5P8JUX1"/>
<accession>A0A5P8JUX1</accession>
<keyword evidence="1" id="KW-0378">Hydrolase</keyword>
<sequence length="267" mass="29519">MAKYIFTALDGALLNDLGNLTTTTALALNNLGAPLSIITGRAPFELNGVLKRLQTDAPQIAFHGALIYAPRTGKKGLLGAWPLEALAMMALVRSLLASFPDLGISVFDAVHGYAVKEATGERYKLLGRKRLEVLPLQELFDTKLKEVYMISLMLPEAHLAKAVNEFLHRLHLRDIRIVTVGDRQLDIVSRDARPTRGIDYIMTRYRLYAGDIVYFGCHYDEVRMADFAGVQIAMGNAEPALRADADYVTSTNNDNGVAQALQRFKLL</sequence>
<dbReference type="GO" id="GO:0000287">
    <property type="term" value="F:magnesium ion binding"/>
    <property type="evidence" value="ECO:0007669"/>
    <property type="project" value="TreeGrafter"/>
</dbReference>
<organism evidence="1 2">
    <name type="scientific">Lacticaseibacillus manihotivorans</name>
    <dbReference type="NCBI Taxonomy" id="88233"/>
    <lineage>
        <taxon>Bacteria</taxon>
        <taxon>Bacillati</taxon>
        <taxon>Bacillota</taxon>
        <taxon>Bacilli</taxon>
        <taxon>Lactobacillales</taxon>
        <taxon>Lactobacillaceae</taxon>
        <taxon>Lacticaseibacillus</taxon>
    </lineage>
</organism>
<dbReference type="GO" id="GO:0005829">
    <property type="term" value="C:cytosol"/>
    <property type="evidence" value="ECO:0007669"/>
    <property type="project" value="TreeGrafter"/>
</dbReference>